<name>A0ABP8DF23_9ACTN</name>
<dbReference type="Pfam" id="PF01814">
    <property type="entry name" value="Hemerythrin"/>
    <property type="match status" value="1"/>
</dbReference>
<organism evidence="2 3">
    <name type="scientific">Dactylosporangium darangshiense</name>
    <dbReference type="NCBI Taxonomy" id="579108"/>
    <lineage>
        <taxon>Bacteria</taxon>
        <taxon>Bacillati</taxon>
        <taxon>Actinomycetota</taxon>
        <taxon>Actinomycetes</taxon>
        <taxon>Micromonosporales</taxon>
        <taxon>Micromonosporaceae</taxon>
        <taxon>Dactylosporangium</taxon>
    </lineage>
</organism>
<feature type="domain" description="Hemerythrin-like" evidence="1">
    <location>
        <begin position="11"/>
        <end position="135"/>
    </location>
</feature>
<evidence type="ECO:0000313" key="2">
    <source>
        <dbReference type="EMBL" id="GAA4254401.1"/>
    </source>
</evidence>
<accession>A0ABP8DF23</accession>
<protein>
    <recommendedName>
        <fullName evidence="1">Hemerythrin-like domain-containing protein</fullName>
    </recommendedName>
</protein>
<reference evidence="3" key="1">
    <citation type="journal article" date="2019" name="Int. J. Syst. Evol. Microbiol.">
        <title>The Global Catalogue of Microorganisms (GCM) 10K type strain sequencing project: providing services to taxonomists for standard genome sequencing and annotation.</title>
        <authorList>
            <consortium name="The Broad Institute Genomics Platform"/>
            <consortium name="The Broad Institute Genome Sequencing Center for Infectious Disease"/>
            <person name="Wu L."/>
            <person name="Ma J."/>
        </authorList>
    </citation>
    <scope>NUCLEOTIDE SEQUENCE [LARGE SCALE GENOMIC DNA]</scope>
    <source>
        <strain evidence="3">JCM 17441</strain>
    </source>
</reference>
<evidence type="ECO:0000259" key="1">
    <source>
        <dbReference type="Pfam" id="PF01814"/>
    </source>
</evidence>
<dbReference type="InterPro" id="IPR012312">
    <property type="entry name" value="Hemerythrin-like"/>
</dbReference>
<sequence>MRGEYDLDMTMMLTIHGAFRRELERIERIAAGGGDDPGRVLRAALGWRMFARYLHIHHTTEDETVWGVMPARLAGRPDELALLEAMEAEHAAIDPLLAAVEAAVADRERGHERLGGAVEALAASLRGHLEHEEAEGLALVDATLSGEEWSRFAAVHMQRVGAEIDVYFPWLLDGQSAEWTERVLSRLPAFGRANYEGAWRAAYERLDLWAPAVTS</sequence>
<dbReference type="EMBL" id="BAABAT010000018">
    <property type="protein sequence ID" value="GAA4254401.1"/>
    <property type="molecule type" value="Genomic_DNA"/>
</dbReference>
<dbReference type="Proteomes" id="UP001500620">
    <property type="component" value="Unassembled WGS sequence"/>
</dbReference>
<gene>
    <name evidence="2" type="ORF">GCM10022255_058950</name>
</gene>
<dbReference type="RefSeq" id="WP_345131428.1">
    <property type="nucleotide sequence ID" value="NZ_BAABAT010000018.1"/>
</dbReference>
<evidence type="ECO:0000313" key="3">
    <source>
        <dbReference type="Proteomes" id="UP001500620"/>
    </source>
</evidence>
<comment type="caution">
    <text evidence="2">The sequence shown here is derived from an EMBL/GenBank/DDBJ whole genome shotgun (WGS) entry which is preliminary data.</text>
</comment>
<keyword evidence="3" id="KW-1185">Reference proteome</keyword>
<dbReference type="CDD" id="cd12108">
    <property type="entry name" value="Hr-like"/>
    <property type="match status" value="1"/>
</dbReference>
<dbReference type="Gene3D" id="1.20.120.520">
    <property type="entry name" value="nmb1532 protein domain like"/>
    <property type="match status" value="1"/>
</dbReference>
<proteinExistence type="predicted"/>